<dbReference type="Pfam" id="PF14386">
    <property type="entry name" value="DUF4417"/>
    <property type="match status" value="1"/>
</dbReference>
<name>A0A1M6Z9T5_9BACT</name>
<reference evidence="3" key="2">
    <citation type="submission" date="2016-11" db="EMBL/GenBank/DDBJ databases">
        <authorList>
            <person name="Varghese N."/>
            <person name="Submissions S."/>
        </authorList>
    </citation>
    <scope>NUCLEOTIDE SEQUENCE [LARGE SCALE GENOMIC DNA]</scope>
    <source>
        <strain evidence="3">UWOS</strain>
    </source>
</reference>
<organism evidence="1 3">
    <name type="scientific">Fibrobacter intestinalis</name>
    <dbReference type="NCBI Taxonomy" id="28122"/>
    <lineage>
        <taxon>Bacteria</taxon>
        <taxon>Pseudomonadati</taxon>
        <taxon>Fibrobacterota</taxon>
        <taxon>Fibrobacteria</taxon>
        <taxon>Fibrobacterales</taxon>
        <taxon>Fibrobacteraceae</taxon>
        <taxon>Fibrobacter</taxon>
    </lineage>
</organism>
<evidence type="ECO:0000313" key="3">
    <source>
        <dbReference type="Proteomes" id="UP000184275"/>
    </source>
</evidence>
<dbReference type="InterPro" id="IPR025530">
    <property type="entry name" value="DUF4417"/>
</dbReference>
<evidence type="ECO:0000313" key="1">
    <source>
        <dbReference type="EMBL" id="SHL27222.1"/>
    </source>
</evidence>
<dbReference type="RefSeq" id="WP_073306287.1">
    <property type="nucleotide sequence ID" value="NZ_FRAW01000055.1"/>
</dbReference>
<dbReference type="Proteomes" id="UP000184275">
    <property type="component" value="Unassembled WGS sequence"/>
</dbReference>
<dbReference type="STRING" id="28122.SAMN02745108_01268"/>
<reference evidence="1" key="1">
    <citation type="submission" date="2016-11" db="EMBL/GenBank/DDBJ databases">
        <authorList>
            <person name="Jaros S."/>
            <person name="Januszkiewicz K."/>
            <person name="Wedrychowicz H."/>
        </authorList>
    </citation>
    <scope>NUCLEOTIDE SEQUENCE [LARGE SCALE GENOMIC DNA]</scope>
    <source>
        <strain evidence="1">UWOS</strain>
    </source>
</reference>
<reference evidence="2 4" key="3">
    <citation type="submission" date="2017-02" db="EMBL/GenBank/DDBJ databases">
        <authorList>
            <person name="Peterson S.W."/>
        </authorList>
    </citation>
    <scope>NUCLEOTIDE SEQUENCE [LARGE SCALE GENOMIC DNA]</scope>
    <source>
        <strain evidence="2 4">ATCC 43854</strain>
    </source>
</reference>
<evidence type="ECO:0000313" key="4">
    <source>
        <dbReference type="Proteomes" id="UP000190449"/>
    </source>
</evidence>
<dbReference type="Proteomes" id="UP000190449">
    <property type="component" value="Unassembled WGS sequence"/>
</dbReference>
<gene>
    <name evidence="2" type="ORF">SAMN02745108_01268</name>
    <name evidence="1" type="ORF">SAMN05720469_15513</name>
</gene>
<keyword evidence="3" id="KW-1185">Reference proteome</keyword>
<accession>A0A1M6Z9T5</accession>
<sequence length="227" mass="26470">MVLNHKIDLFAIYAELHQELRKHNIRFSKSGFPHFRKSFFAVQKPSEILPFRNRLQTKDKSSTALCTFCDDEFIYPRLKKLKENLPEYKEYYAMVVFDLSPRAEWKTEQQRFNICLNQMAAIYLALNGVKLIGNFRIGDNSTYDALHSYPEGISFCVGTLGCTKQSSPSDAFLFEQKLFIKTPKECWLYGSEDKQIIKILNDYGVKHKVFKDFRTRSYAKSQEVANG</sequence>
<protein>
    <recommendedName>
        <fullName evidence="5">DUF4417 domain-containing protein</fullName>
    </recommendedName>
</protein>
<dbReference type="EMBL" id="FRAW01000055">
    <property type="protein sequence ID" value="SHL27222.1"/>
    <property type="molecule type" value="Genomic_DNA"/>
</dbReference>
<evidence type="ECO:0008006" key="5">
    <source>
        <dbReference type="Google" id="ProtNLM"/>
    </source>
</evidence>
<dbReference type="AlphaFoldDB" id="A0A1M6Z9T5"/>
<evidence type="ECO:0000313" key="2">
    <source>
        <dbReference type="EMBL" id="SJZ66421.1"/>
    </source>
</evidence>
<accession>A0A1T4MHT1</accession>
<proteinExistence type="predicted"/>
<dbReference type="EMBL" id="FUWU01000018">
    <property type="protein sequence ID" value="SJZ66421.1"/>
    <property type="molecule type" value="Genomic_DNA"/>
</dbReference>